<evidence type="ECO:0000313" key="3">
    <source>
        <dbReference type="Proteomes" id="UP000070544"/>
    </source>
</evidence>
<proteinExistence type="predicted"/>
<feature type="compositionally biased region" description="Basic and acidic residues" evidence="1">
    <location>
        <begin position="18"/>
        <end position="30"/>
    </location>
</feature>
<evidence type="ECO:0000256" key="1">
    <source>
        <dbReference type="SAM" id="MobiDB-lite"/>
    </source>
</evidence>
<feature type="region of interest" description="Disordered" evidence="1">
    <location>
        <begin position="1"/>
        <end position="33"/>
    </location>
</feature>
<reference evidence="2 3" key="1">
    <citation type="journal article" date="2015" name="Genome Biol. Evol.">
        <title>Phylogenomic analyses indicate that early fungi evolved digesting cell walls of algal ancestors of land plants.</title>
        <authorList>
            <person name="Chang Y."/>
            <person name="Wang S."/>
            <person name="Sekimoto S."/>
            <person name="Aerts A.L."/>
            <person name="Choi C."/>
            <person name="Clum A."/>
            <person name="LaButti K.M."/>
            <person name="Lindquist E.A."/>
            <person name="Yee Ngan C."/>
            <person name="Ohm R.A."/>
            <person name="Salamov A.A."/>
            <person name="Grigoriev I.V."/>
            <person name="Spatafora J.W."/>
            <person name="Berbee M.L."/>
        </authorList>
    </citation>
    <scope>NUCLEOTIDE SEQUENCE [LARGE SCALE GENOMIC DNA]</scope>
    <source>
        <strain evidence="2 3">JEL478</strain>
    </source>
</reference>
<gene>
    <name evidence="2" type="ORF">M427DRAFT_55227</name>
</gene>
<keyword evidence="3" id="KW-1185">Reference proteome</keyword>
<sequence>MGHGQPKKAKCGPGRPHLTAEEKRQRKDYRNQLNGGLIAPIGLQKPQVSGHKLYCLSPP</sequence>
<dbReference type="Proteomes" id="UP000070544">
    <property type="component" value="Unassembled WGS sequence"/>
</dbReference>
<evidence type="ECO:0000313" key="2">
    <source>
        <dbReference type="EMBL" id="KXS16567.1"/>
    </source>
</evidence>
<dbReference type="EMBL" id="KQ965751">
    <property type="protein sequence ID" value="KXS16567.1"/>
    <property type="molecule type" value="Genomic_DNA"/>
</dbReference>
<name>A0A139AIF3_GONPJ</name>
<dbReference type="AlphaFoldDB" id="A0A139AIF3"/>
<protein>
    <submittedName>
        <fullName evidence="2">Uncharacterized protein</fullName>
    </submittedName>
</protein>
<organism evidence="2 3">
    <name type="scientific">Gonapodya prolifera (strain JEL478)</name>
    <name type="common">Monoblepharis prolifera</name>
    <dbReference type="NCBI Taxonomy" id="1344416"/>
    <lineage>
        <taxon>Eukaryota</taxon>
        <taxon>Fungi</taxon>
        <taxon>Fungi incertae sedis</taxon>
        <taxon>Chytridiomycota</taxon>
        <taxon>Chytridiomycota incertae sedis</taxon>
        <taxon>Monoblepharidomycetes</taxon>
        <taxon>Monoblepharidales</taxon>
        <taxon>Gonapodyaceae</taxon>
        <taxon>Gonapodya</taxon>
    </lineage>
</organism>
<feature type="compositionally biased region" description="Basic residues" evidence="1">
    <location>
        <begin position="1"/>
        <end position="10"/>
    </location>
</feature>
<accession>A0A139AIF3</accession>